<accession>A0ABV7T2M5</accession>
<reference evidence="2" key="1">
    <citation type="journal article" date="2019" name="Int. J. Syst. Evol. Microbiol.">
        <title>The Global Catalogue of Microorganisms (GCM) 10K type strain sequencing project: providing services to taxonomists for standard genome sequencing and annotation.</title>
        <authorList>
            <consortium name="The Broad Institute Genomics Platform"/>
            <consortium name="The Broad Institute Genome Sequencing Center for Infectious Disease"/>
            <person name="Wu L."/>
            <person name="Ma J."/>
        </authorList>
    </citation>
    <scope>NUCLEOTIDE SEQUENCE [LARGE SCALE GENOMIC DNA]</scope>
    <source>
        <strain evidence="2">KCTC 42447</strain>
    </source>
</reference>
<evidence type="ECO:0000313" key="1">
    <source>
        <dbReference type="EMBL" id="MFC3606536.1"/>
    </source>
</evidence>
<dbReference type="RefSeq" id="WP_386360648.1">
    <property type="nucleotide sequence ID" value="NZ_JBHRXZ010000002.1"/>
</dbReference>
<keyword evidence="2" id="KW-1185">Reference proteome</keyword>
<sequence>MSYQQAQQYELIRQVSLEPRANILTTSENEMVRPAETQRWVF</sequence>
<comment type="caution">
    <text evidence="1">The sequence shown here is derived from an EMBL/GenBank/DDBJ whole genome shotgun (WGS) entry which is preliminary data.</text>
</comment>
<proteinExistence type="predicted"/>
<dbReference type="EMBL" id="JBHRXZ010000002">
    <property type="protein sequence ID" value="MFC3606536.1"/>
    <property type="molecule type" value="Genomic_DNA"/>
</dbReference>
<organism evidence="1 2">
    <name type="scientific">Stutzerimonas tarimensis</name>
    <dbReference type="NCBI Taxonomy" id="1507735"/>
    <lineage>
        <taxon>Bacteria</taxon>
        <taxon>Pseudomonadati</taxon>
        <taxon>Pseudomonadota</taxon>
        <taxon>Gammaproteobacteria</taxon>
        <taxon>Pseudomonadales</taxon>
        <taxon>Pseudomonadaceae</taxon>
        <taxon>Stutzerimonas</taxon>
    </lineage>
</organism>
<name>A0ABV7T2M5_9GAMM</name>
<dbReference type="Proteomes" id="UP001595630">
    <property type="component" value="Unassembled WGS sequence"/>
</dbReference>
<protein>
    <submittedName>
        <fullName evidence="1">Uncharacterized protein</fullName>
    </submittedName>
</protein>
<evidence type="ECO:0000313" key="2">
    <source>
        <dbReference type="Proteomes" id="UP001595630"/>
    </source>
</evidence>
<gene>
    <name evidence="1" type="ORF">ACFOMF_01880</name>
</gene>